<keyword evidence="2" id="KW-1185">Reference proteome</keyword>
<dbReference type="Proteomes" id="UP001501266">
    <property type="component" value="Unassembled WGS sequence"/>
</dbReference>
<comment type="caution">
    <text evidence="1">The sequence shown here is derived from an EMBL/GenBank/DDBJ whole genome shotgun (WGS) entry which is preliminary data.</text>
</comment>
<accession>A0ABP4JHL2</accession>
<gene>
    <name evidence="1" type="ORF">GCM10009640_09060</name>
</gene>
<protein>
    <recommendedName>
        <fullName evidence="3">GAF domain-containing protein</fullName>
    </recommendedName>
</protein>
<evidence type="ECO:0000313" key="2">
    <source>
        <dbReference type="Proteomes" id="UP001501266"/>
    </source>
</evidence>
<evidence type="ECO:0000313" key="1">
    <source>
        <dbReference type="EMBL" id="GAA1420113.1"/>
    </source>
</evidence>
<evidence type="ECO:0008006" key="3">
    <source>
        <dbReference type="Google" id="ProtNLM"/>
    </source>
</evidence>
<sequence>MRSRRPDVAEGAAVERALREGLCGFGGVLPRVPTDPSEAAASAAAFDERLARRIERFADAPEGAFVWTRDEGGFLWLGRIGGPWRYDDRADARAVDLVHVRDCAWLDTPTALQDVPPAVLATFARGGLNWQQTHDAHVSAQSARVWEAAARANGARPR</sequence>
<dbReference type="RefSeq" id="WP_343917757.1">
    <property type="nucleotide sequence ID" value="NZ_BAAAKK010000001.1"/>
</dbReference>
<proteinExistence type="predicted"/>
<reference evidence="2" key="1">
    <citation type="journal article" date="2019" name="Int. J. Syst. Evol. Microbiol.">
        <title>The Global Catalogue of Microorganisms (GCM) 10K type strain sequencing project: providing services to taxonomists for standard genome sequencing and annotation.</title>
        <authorList>
            <consortium name="The Broad Institute Genomics Platform"/>
            <consortium name="The Broad Institute Genome Sequencing Center for Infectious Disease"/>
            <person name="Wu L."/>
            <person name="Ma J."/>
        </authorList>
    </citation>
    <scope>NUCLEOTIDE SEQUENCE [LARGE SCALE GENOMIC DNA]</scope>
    <source>
        <strain evidence="2">JCM 12398</strain>
    </source>
</reference>
<dbReference type="EMBL" id="BAAAKK010000001">
    <property type="protein sequence ID" value="GAA1420113.1"/>
    <property type="molecule type" value="Genomic_DNA"/>
</dbReference>
<name>A0ABP4JHL2_9MICO</name>
<organism evidence="1 2">
    <name type="scientific">Agrococcus citreus</name>
    <dbReference type="NCBI Taxonomy" id="84643"/>
    <lineage>
        <taxon>Bacteria</taxon>
        <taxon>Bacillati</taxon>
        <taxon>Actinomycetota</taxon>
        <taxon>Actinomycetes</taxon>
        <taxon>Micrococcales</taxon>
        <taxon>Microbacteriaceae</taxon>
        <taxon>Agrococcus</taxon>
    </lineage>
</organism>